<name>F2L650_THEU7</name>
<dbReference type="STRING" id="999630.TUZN_2211"/>
<dbReference type="InterPro" id="IPR023430">
    <property type="entry name" value="Pept_HybD-like_dom_sf"/>
</dbReference>
<sequence>MFFSFIFVLFRKVLIASVGYFLRQDCSIGYEAGRILREKGYEVLELSGDVFAMVDELRSRPHEVLILLGTVQRGRPPGTIEVYEFVPQKFKDYLEAADALRPSLEGRISLQDLLTGLSVLGPVARKVYVVECEPPVPEPGIGLSPEGEKCAERMAEKVIELLGHV</sequence>
<evidence type="ECO:0000313" key="2">
    <source>
        <dbReference type="Proteomes" id="UP000008138"/>
    </source>
</evidence>
<dbReference type="OrthoDB" id="25399at2157"/>
<reference evidence="1 2" key="1">
    <citation type="journal article" date="2011" name="J. Bacteriol.">
        <title>Complete genome sequence of the thermoacidophilic crenarchaeon Thermoproteus uzoniensis 768-20.</title>
        <authorList>
            <person name="Mardanov A.V."/>
            <person name="Gumerov V.M."/>
            <person name="Beletsky A.V."/>
            <person name="Prokofeva M.I."/>
            <person name="Bonch-Osmolovskaya E.A."/>
            <person name="Ravin N.V."/>
            <person name="Skryabin K.G."/>
        </authorList>
    </citation>
    <scope>NUCLEOTIDE SEQUENCE [LARGE SCALE GENOMIC DNA]</scope>
    <source>
        <strain evidence="1 2">768-20</strain>
    </source>
</reference>
<keyword evidence="1" id="KW-0378">Hydrolase</keyword>
<organism evidence="1 2">
    <name type="scientific">Thermoproteus uzoniensis (strain 768-20)</name>
    <dbReference type="NCBI Taxonomy" id="999630"/>
    <lineage>
        <taxon>Archaea</taxon>
        <taxon>Thermoproteota</taxon>
        <taxon>Thermoprotei</taxon>
        <taxon>Thermoproteales</taxon>
        <taxon>Thermoproteaceae</taxon>
        <taxon>Thermoproteus</taxon>
    </lineage>
</organism>
<accession>F2L650</accession>
<dbReference type="HOGENOM" id="CLU_1665596_0_0_2"/>
<dbReference type="GO" id="GO:0006508">
    <property type="term" value="P:proteolysis"/>
    <property type="evidence" value="ECO:0007669"/>
    <property type="project" value="UniProtKB-KW"/>
</dbReference>
<keyword evidence="1" id="KW-0645">Protease</keyword>
<gene>
    <name evidence="1" type="ordered locus">TUZN_2211</name>
</gene>
<dbReference type="Gene3D" id="3.40.50.1450">
    <property type="entry name" value="HybD-like"/>
    <property type="match status" value="1"/>
</dbReference>
<proteinExistence type="predicted"/>
<reference key="2">
    <citation type="submission" date="2011-03" db="EMBL/GenBank/DDBJ databases">
        <title>Complete genome sequence of the thermoacidophilic crenarchaeon Thermoproteus uzoniensis 768-20.</title>
        <authorList>
            <person name="Mardanov A.V."/>
            <person name="Gumerov V.M."/>
            <person name="Beletsky A.V."/>
            <person name="Prokofeva M.I."/>
            <person name="Bonch-Osmolovskaya E.A."/>
            <person name="Ravin N.V."/>
            <person name="Skryabin K.G."/>
        </authorList>
    </citation>
    <scope>NUCLEOTIDE SEQUENCE</scope>
    <source>
        <strain>768-20</strain>
    </source>
</reference>
<evidence type="ECO:0000313" key="1">
    <source>
        <dbReference type="EMBL" id="AEA13666.1"/>
    </source>
</evidence>
<dbReference type="AlphaFoldDB" id="F2L650"/>
<protein>
    <submittedName>
        <fullName evidence="1">Ni,Fe-hydrogenase maturation protease</fullName>
    </submittedName>
</protein>
<dbReference type="EMBL" id="CP002590">
    <property type="protein sequence ID" value="AEA13666.1"/>
    <property type="molecule type" value="Genomic_DNA"/>
</dbReference>
<dbReference type="SUPFAM" id="SSF53163">
    <property type="entry name" value="HybD-like"/>
    <property type="match status" value="1"/>
</dbReference>
<dbReference type="KEGG" id="tuz:TUZN_2211"/>
<keyword evidence="2" id="KW-1185">Reference proteome</keyword>
<dbReference type="eggNOG" id="arCOG06056">
    <property type="taxonomic scope" value="Archaea"/>
</dbReference>
<dbReference type="GO" id="GO:0008233">
    <property type="term" value="F:peptidase activity"/>
    <property type="evidence" value="ECO:0007669"/>
    <property type="project" value="UniProtKB-KW"/>
</dbReference>
<dbReference type="Proteomes" id="UP000008138">
    <property type="component" value="Chromosome"/>
</dbReference>